<evidence type="ECO:0000256" key="1">
    <source>
        <dbReference type="SAM" id="Coils"/>
    </source>
</evidence>
<gene>
    <name evidence="2" type="ORF">FDP41_001628</name>
</gene>
<keyword evidence="1" id="KW-0175">Coiled coil</keyword>
<comment type="caution">
    <text evidence="2">The sequence shown here is derived from an EMBL/GenBank/DDBJ whole genome shotgun (WGS) entry which is preliminary data.</text>
</comment>
<sequence>MPAISGTSNKDRLMQMIMDNFNTLYMKDIELQASQLTITNLKHLNSSLVQKLKDEKDKVSKISKIVAKLESEHTLLKSENKTLKQQIENLESENKTLKDKLDNVEEYETGEHFQNNFQTK</sequence>
<reference evidence="2 3" key="1">
    <citation type="journal article" date="2019" name="Sci. Rep.">
        <title>Nanopore sequencing improves the draft genome of the human pathogenic amoeba Naegleria fowleri.</title>
        <authorList>
            <person name="Liechti N."/>
            <person name="Schurch N."/>
            <person name="Bruggmann R."/>
            <person name="Wittwer M."/>
        </authorList>
    </citation>
    <scope>NUCLEOTIDE SEQUENCE [LARGE SCALE GENOMIC DNA]</scope>
    <source>
        <strain evidence="2 3">ATCC 30894</strain>
    </source>
</reference>
<proteinExistence type="predicted"/>
<dbReference type="VEuPathDB" id="AmoebaDB:FDP41_001628"/>
<name>A0A6A5C175_NAEFO</name>
<dbReference type="GeneID" id="68108846"/>
<keyword evidence="3" id="KW-1185">Reference proteome</keyword>
<organism evidence="2 3">
    <name type="scientific">Naegleria fowleri</name>
    <name type="common">Brain eating amoeba</name>
    <dbReference type="NCBI Taxonomy" id="5763"/>
    <lineage>
        <taxon>Eukaryota</taxon>
        <taxon>Discoba</taxon>
        <taxon>Heterolobosea</taxon>
        <taxon>Tetramitia</taxon>
        <taxon>Eutetramitia</taxon>
        <taxon>Vahlkampfiidae</taxon>
        <taxon>Naegleria</taxon>
    </lineage>
</organism>
<dbReference type="Gene3D" id="1.10.287.1490">
    <property type="match status" value="1"/>
</dbReference>
<evidence type="ECO:0000313" key="3">
    <source>
        <dbReference type="Proteomes" id="UP000444721"/>
    </source>
</evidence>
<dbReference type="RefSeq" id="XP_044563998.1">
    <property type="nucleotide sequence ID" value="XM_044704733.1"/>
</dbReference>
<protein>
    <submittedName>
        <fullName evidence="2">Uncharacterized protein</fullName>
    </submittedName>
</protein>
<dbReference type="EMBL" id="VFQX01000027">
    <property type="protein sequence ID" value="KAF0979285.1"/>
    <property type="molecule type" value="Genomic_DNA"/>
</dbReference>
<dbReference type="AlphaFoldDB" id="A0A6A5C175"/>
<feature type="coiled-coil region" evidence="1">
    <location>
        <begin position="52"/>
        <end position="107"/>
    </location>
</feature>
<evidence type="ECO:0000313" key="2">
    <source>
        <dbReference type="EMBL" id="KAF0979285.1"/>
    </source>
</evidence>
<dbReference type="Proteomes" id="UP000444721">
    <property type="component" value="Unassembled WGS sequence"/>
</dbReference>
<accession>A0A6A5C175</accession>